<dbReference type="Proteomes" id="UP000612349">
    <property type="component" value="Unassembled WGS sequence"/>
</dbReference>
<protein>
    <submittedName>
        <fullName evidence="2">Glycosyl transferase</fullName>
    </submittedName>
</protein>
<dbReference type="GO" id="GO:0016758">
    <property type="term" value="F:hexosyltransferase activity"/>
    <property type="evidence" value="ECO:0007669"/>
    <property type="project" value="UniProtKB-ARBA"/>
</dbReference>
<name>A0A917DUG1_9SPHN</name>
<dbReference type="InterPro" id="IPR029044">
    <property type="entry name" value="Nucleotide-diphossugar_trans"/>
</dbReference>
<dbReference type="EMBL" id="BMIP01000004">
    <property type="protein sequence ID" value="GGD72116.1"/>
    <property type="molecule type" value="Genomic_DNA"/>
</dbReference>
<keyword evidence="3" id="KW-1185">Reference proteome</keyword>
<sequence>MKEPGGSMELIKSRVILAMPVYNGANYVAQAIESILAQTHRDFRLIVTDNASTDATPDIVGEFAARDERVTLVRNPVNLGASRNYNLGYDLSDGEYLKWCAHDDILGPTALETCIAALDDDPTLAVAFPRTISIGTNGEILPDMGHDTPSLMDADPVRRFADMLDTSGTCYPIFGLMRRSMLSRTMLHQSYYGSDRALLAEMAVRGRIRRIEQSVIYNREHEVRSINIDDKLERSRWQSGKSGRFAAAEHIQLLTHLLRIASRSKDAASPMALRREVLKRSTTKKQLGRYALEIAAMISPRLARSLKSMFRSSAKEKLSAA</sequence>
<dbReference type="Gene3D" id="3.90.550.10">
    <property type="entry name" value="Spore Coat Polysaccharide Biosynthesis Protein SpsA, Chain A"/>
    <property type="match status" value="1"/>
</dbReference>
<dbReference type="PANTHER" id="PTHR22916:SF56">
    <property type="entry name" value="GLYCOSYL TRANSFERASE"/>
    <property type="match status" value="1"/>
</dbReference>
<evidence type="ECO:0000259" key="1">
    <source>
        <dbReference type="Pfam" id="PF00535"/>
    </source>
</evidence>
<comment type="caution">
    <text evidence="2">The sequence shown here is derived from an EMBL/GenBank/DDBJ whole genome shotgun (WGS) entry which is preliminary data.</text>
</comment>
<evidence type="ECO:0000313" key="2">
    <source>
        <dbReference type="EMBL" id="GGD72116.1"/>
    </source>
</evidence>
<dbReference type="AlphaFoldDB" id="A0A917DUG1"/>
<keyword evidence="2" id="KW-0808">Transferase</keyword>
<evidence type="ECO:0000313" key="3">
    <source>
        <dbReference type="Proteomes" id="UP000612349"/>
    </source>
</evidence>
<organism evidence="2 3">
    <name type="scientific">Croceicoccus mobilis</name>
    <dbReference type="NCBI Taxonomy" id="1703339"/>
    <lineage>
        <taxon>Bacteria</taxon>
        <taxon>Pseudomonadati</taxon>
        <taxon>Pseudomonadota</taxon>
        <taxon>Alphaproteobacteria</taxon>
        <taxon>Sphingomonadales</taxon>
        <taxon>Erythrobacteraceae</taxon>
        <taxon>Croceicoccus</taxon>
    </lineage>
</organism>
<dbReference type="Pfam" id="PF00535">
    <property type="entry name" value="Glycos_transf_2"/>
    <property type="match status" value="1"/>
</dbReference>
<dbReference type="CDD" id="cd00761">
    <property type="entry name" value="Glyco_tranf_GTA_type"/>
    <property type="match status" value="1"/>
</dbReference>
<dbReference type="SUPFAM" id="SSF53448">
    <property type="entry name" value="Nucleotide-diphospho-sugar transferases"/>
    <property type="match status" value="1"/>
</dbReference>
<gene>
    <name evidence="2" type="ORF">GCM10010990_21980</name>
</gene>
<reference evidence="2" key="1">
    <citation type="journal article" date="2014" name="Int. J. Syst. Evol. Microbiol.">
        <title>Complete genome sequence of Corynebacterium casei LMG S-19264T (=DSM 44701T), isolated from a smear-ripened cheese.</title>
        <authorList>
            <consortium name="US DOE Joint Genome Institute (JGI-PGF)"/>
            <person name="Walter F."/>
            <person name="Albersmeier A."/>
            <person name="Kalinowski J."/>
            <person name="Ruckert C."/>
        </authorList>
    </citation>
    <scope>NUCLEOTIDE SEQUENCE</scope>
    <source>
        <strain evidence="2">CGMCC 1.15360</strain>
    </source>
</reference>
<reference evidence="2" key="2">
    <citation type="submission" date="2020-09" db="EMBL/GenBank/DDBJ databases">
        <authorList>
            <person name="Sun Q."/>
            <person name="Zhou Y."/>
        </authorList>
    </citation>
    <scope>NUCLEOTIDE SEQUENCE</scope>
    <source>
        <strain evidence="2">CGMCC 1.15360</strain>
    </source>
</reference>
<accession>A0A917DUG1</accession>
<feature type="domain" description="Glycosyltransferase 2-like" evidence="1">
    <location>
        <begin position="18"/>
        <end position="181"/>
    </location>
</feature>
<dbReference type="InterPro" id="IPR001173">
    <property type="entry name" value="Glyco_trans_2-like"/>
</dbReference>
<proteinExistence type="predicted"/>
<dbReference type="PANTHER" id="PTHR22916">
    <property type="entry name" value="GLYCOSYLTRANSFERASE"/>
    <property type="match status" value="1"/>
</dbReference>